<sequence>MDMTAVVIGGSLSGLMHAIMLRDLGSKVTVVEQEISDSRRGYDAGIRAGPDVVKFLEKYDRTNSKYHLHAATQFVNKKDKPIFKSAKMMAWTSWGFLWSILRKHFDSLETSDEKGDKCPSAFMQGRRVTGLKDLGSRIEVQVDDLISHSTSSIDADIVIVADGTNSTIREQLLPNAVRKYAGYVSWRGVIPEAHVPEEYRQVFEGRVTFHLMHRSYIIVYVIPTDDGDMEVGKRMYNFVWYVTASKGSKELHDIMTDVDGHLHQGTVPRGLVRSAVWDEQRAKSVAQMPPCIAHLLEKTEKPFVSKIYDITSSKGVFHDGKVFLVGDALATFRPHIGLSTNQGLMKHGRKQCCDMRRSNHD</sequence>
<dbReference type="EMBL" id="JAKJXO020000001">
    <property type="protein sequence ID" value="KAL1611925.1"/>
    <property type="molecule type" value="Genomic_DNA"/>
</dbReference>
<dbReference type="PRINTS" id="PR00420">
    <property type="entry name" value="RNGMNOXGNASE"/>
</dbReference>
<proteinExistence type="predicted"/>
<feature type="domain" description="Pyridine nucleotide-disulphide oxidoreductase N-terminal" evidence="1">
    <location>
        <begin position="5"/>
        <end position="47"/>
    </location>
</feature>
<dbReference type="Gene3D" id="3.30.9.60">
    <property type="match status" value="1"/>
</dbReference>
<dbReference type="InterPro" id="IPR039648">
    <property type="entry name" value="DHPH_N"/>
</dbReference>
<dbReference type="Proteomes" id="UP001521785">
    <property type="component" value="Unassembled WGS sequence"/>
</dbReference>
<name>A0ABR3S5H8_9PLEO</name>
<dbReference type="Pfam" id="PF00070">
    <property type="entry name" value="Pyr_redox"/>
    <property type="match status" value="1"/>
</dbReference>
<dbReference type="PANTHER" id="PTHR47469">
    <property type="entry name" value="MONOOXYGENASE-LIKE"/>
    <property type="match status" value="1"/>
</dbReference>
<reference evidence="3 4" key="1">
    <citation type="submission" date="2024-02" db="EMBL/GenBank/DDBJ databases">
        <title>De novo assembly and annotation of 12 fungi associated with fruit tree decline syndrome in Ontario, Canada.</title>
        <authorList>
            <person name="Sulman M."/>
            <person name="Ellouze W."/>
            <person name="Ilyukhin E."/>
        </authorList>
    </citation>
    <scope>NUCLEOTIDE SEQUENCE [LARGE SCALE GENOMIC DNA]</scope>
    <source>
        <strain evidence="3 4">M42-189</strain>
    </source>
</reference>
<dbReference type="InterPro" id="IPR036188">
    <property type="entry name" value="FAD/NAD-bd_sf"/>
</dbReference>
<feature type="domain" description="2,6-dihydroxypyridine 3-monooxygenase substrate binding" evidence="2">
    <location>
        <begin position="180"/>
        <end position="309"/>
    </location>
</feature>
<dbReference type="InterPro" id="IPR054707">
    <property type="entry name" value="DhpH_subs-bd"/>
</dbReference>
<dbReference type="SUPFAM" id="SSF54373">
    <property type="entry name" value="FAD-linked reductases, C-terminal domain"/>
    <property type="match status" value="1"/>
</dbReference>
<evidence type="ECO:0000259" key="2">
    <source>
        <dbReference type="Pfam" id="PF22607"/>
    </source>
</evidence>
<evidence type="ECO:0000313" key="3">
    <source>
        <dbReference type="EMBL" id="KAL1611925.1"/>
    </source>
</evidence>
<dbReference type="Pfam" id="PF22607">
    <property type="entry name" value="FAD_binding-like"/>
    <property type="match status" value="1"/>
</dbReference>
<protein>
    <recommendedName>
        <fullName evidence="5">FAD-binding domain-containing protein</fullName>
    </recommendedName>
</protein>
<dbReference type="InterPro" id="IPR053212">
    <property type="entry name" value="DHP_3-monooxygenase"/>
</dbReference>
<dbReference type="PANTHER" id="PTHR47469:SF2">
    <property type="entry name" value="OS06G0597600 PROTEIN"/>
    <property type="match status" value="1"/>
</dbReference>
<dbReference type="Gene3D" id="3.50.50.60">
    <property type="entry name" value="FAD/NAD(P)-binding domain"/>
    <property type="match status" value="1"/>
</dbReference>
<dbReference type="SUPFAM" id="SSF51905">
    <property type="entry name" value="FAD/NAD(P)-binding domain"/>
    <property type="match status" value="1"/>
</dbReference>
<evidence type="ECO:0000313" key="4">
    <source>
        <dbReference type="Proteomes" id="UP001521785"/>
    </source>
</evidence>
<evidence type="ECO:0000259" key="1">
    <source>
        <dbReference type="Pfam" id="PF00070"/>
    </source>
</evidence>
<gene>
    <name evidence="3" type="ORF">SLS60_000148</name>
</gene>
<comment type="caution">
    <text evidence="3">The sequence shown here is derived from an EMBL/GenBank/DDBJ whole genome shotgun (WGS) entry which is preliminary data.</text>
</comment>
<organism evidence="3 4">
    <name type="scientific">Paraconiothyrium brasiliense</name>
    <dbReference type="NCBI Taxonomy" id="300254"/>
    <lineage>
        <taxon>Eukaryota</taxon>
        <taxon>Fungi</taxon>
        <taxon>Dikarya</taxon>
        <taxon>Ascomycota</taxon>
        <taxon>Pezizomycotina</taxon>
        <taxon>Dothideomycetes</taxon>
        <taxon>Pleosporomycetidae</taxon>
        <taxon>Pleosporales</taxon>
        <taxon>Massarineae</taxon>
        <taxon>Didymosphaeriaceae</taxon>
        <taxon>Paraconiothyrium</taxon>
    </lineage>
</organism>
<accession>A0ABR3S5H8</accession>
<evidence type="ECO:0008006" key="5">
    <source>
        <dbReference type="Google" id="ProtNLM"/>
    </source>
</evidence>
<keyword evidence="4" id="KW-1185">Reference proteome</keyword>